<reference evidence="1" key="1">
    <citation type="submission" date="2022-03" db="EMBL/GenBank/DDBJ databases">
        <title>Genomic analyses of argali, domestic sheep and their hybrids provide insights into chromosomal evolution, heterosis and genetic basis of agronomic traits.</title>
        <authorList>
            <person name="Li M."/>
        </authorList>
    </citation>
    <scope>NUCLEOTIDE SEQUENCE</scope>
    <source>
        <strain evidence="1">F1 hybrid</strain>
    </source>
</reference>
<organism evidence="1 2">
    <name type="scientific">Ovis ammon polii x Ovis aries</name>
    <dbReference type="NCBI Taxonomy" id="2918886"/>
    <lineage>
        <taxon>Eukaryota</taxon>
        <taxon>Metazoa</taxon>
        <taxon>Chordata</taxon>
        <taxon>Craniata</taxon>
        <taxon>Vertebrata</taxon>
        <taxon>Euteleostomi</taxon>
        <taxon>Mammalia</taxon>
        <taxon>Eutheria</taxon>
        <taxon>Laurasiatheria</taxon>
        <taxon>Artiodactyla</taxon>
        <taxon>Ruminantia</taxon>
        <taxon>Pecora</taxon>
        <taxon>Bovidae</taxon>
        <taxon>Caprinae</taxon>
        <taxon>Ovis</taxon>
    </lineage>
</organism>
<gene>
    <name evidence="1" type="ORF">MJG53_016746</name>
</gene>
<name>A0ACB9U9J9_9CETA</name>
<sequence>MERDEVSISICRVRYERPVGLSLESALNWSGSVLRHRLPTHPNLVVSIFPDDFRVIAKCIFDVSLLSAGNLRVILASALLPTPHICYNLPKAHATPFTPMTPKQLQAGQVQITESSEQRNSLGHHAYILPRTRSISQLAIHCSTCSVAPKGHMAGPSLTVKGANNTLCKVVFPLPVDLEWNPKEKKLQQKNLRQSDKSTDEIPRNHDSPLVTIRKHNTRNGIASGVTSEG</sequence>
<keyword evidence="2" id="KW-1185">Reference proteome</keyword>
<proteinExistence type="predicted"/>
<dbReference type="Proteomes" id="UP001057279">
    <property type="component" value="Linkage Group LG21"/>
</dbReference>
<evidence type="ECO:0000313" key="2">
    <source>
        <dbReference type="Proteomes" id="UP001057279"/>
    </source>
</evidence>
<comment type="caution">
    <text evidence="1">The sequence shown here is derived from an EMBL/GenBank/DDBJ whole genome shotgun (WGS) entry which is preliminary data.</text>
</comment>
<dbReference type="EMBL" id="CM043046">
    <property type="protein sequence ID" value="KAI4561692.1"/>
    <property type="molecule type" value="Genomic_DNA"/>
</dbReference>
<accession>A0ACB9U9J9</accession>
<evidence type="ECO:0000313" key="1">
    <source>
        <dbReference type="EMBL" id="KAI4561692.1"/>
    </source>
</evidence>
<protein>
    <submittedName>
        <fullName evidence="1">Uncharacterized protein</fullName>
    </submittedName>
</protein>